<name>A0ABD4TQP9_9EURY</name>
<feature type="domain" description="Coenzyme F420 hydrogenase/dehydrogenase beta subunit N-terminal" evidence="1">
    <location>
        <begin position="7"/>
        <end position="49"/>
    </location>
</feature>
<comment type="caution">
    <text evidence="2">The sequence shown here is derived from an EMBL/GenBank/DDBJ whole genome shotgun (WGS) entry which is preliminary data.</text>
</comment>
<sequence>MVAKGDMVYAWTPDSGLLEKAECGGAVTALLKYALENKIVDAVLAIKKG</sequence>
<keyword evidence="3" id="KW-1185">Reference proteome</keyword>
<dbReference type="AlphaFoldDB" id="A0ABD4TQP9"/>
<organism evidence="2 3">
    <name type="scientific">Methanocalculus taiwanensis</name>
    <dbReference type="NCBI Taxonomy" id="106207"/>
    <lineage>
        <taxon>Archaea</taxon>
        <taxon>Methanobacteriati</taxon>
        <taxon>Methanobacteriota</taxon>
        <taxon>Stenosarchaea group</taxon>
        <taxon>Methanomicrobia</taxon>
        <taxon>Methanomicrobiales</taxon>
        <taxon>Methanocalculaceae</taxon>
        <taxon>Methanocalculus</taxon>
    </lineage>
</organism>
<dbReference type="Pfam" id="PF04422">
    <property type="entry name" value="FrhB_FdhB_N"/>
    <property type="match status" value="1"/>
</dbReference>
<dbReference type="Proteomes" id="UP001524383">
    <property type="component" value="Unassembled WGS sequence"/>
</dbReference>
<reference evidence="2 3" key="1">
    <citation type="submission" date="2019-08" db="EMBL/GenBank/DDBJ databases">
        <authorList>
            <person name="Chen S.-C."/>
            <person name="Lai M.-C."/>
            <person name="You Y.-T."/>
        </authorList>
    </citation>
    <scope>NUCLEOTIDE SEQUENCE [LARGE SCALE GENOMIC DNA]</scope>
    <source>
        <strain evidence="2 3">P2F9704a</strain>
    </source>
</reference>
<evidence type="ECO:0000259" key="1">
    <source>
        <dbReference type="Pfam" id="PF04422"/>
    </source>
</evidence>
<protein>
    <submittedName>
        <fullName evidence="2">Formate dehydrogenase</fullName>
    </submittedName>
</protein>
<proteinExistence type="predicted"/>
<accession>A0ABD4TQP9</accession>
<evidence type="ECO:0000313" key="3">
    <source>
        <dbReference type="Proteomes" id="UP001524383"/>
    </source>
</evidence>
<evidence type="ECO:0000313" key="2">
    <source>
        <dbReference type="EMBL" id="MCQ1539625.1"/>
    </source>
</evidence>
<feature type="non-terminal residue" evidence="2">
    <location>
        <position position="49"/>
    </location>
</feature>
<dbReference type="InterPro" id="IPR007516">
    <property type="entry name" value="Co_F420_Hydgase/DH_bsu_N"/>
</dbReference>
<gene>
    <name evidence="2" type="ORF">FTO68_11665</name>
</gene>
<dbReference type="RefSeq" id="WP_304364260.1">
    <property type="nucleotide sequence ID" value="NZ_VOTZ01000058.1"/>
</dbReference>
<dbReference type="EMBL" id="VOTZ01000058">
    <property type="protein sequence ID" value="MCQ1539625.1"/>
    <property type="molecule type" value="Genomic_DNA"/>
</dbReference>